<name>A0A4P9Z981_9ASCO</name>
<dbReference type="InterPro" id="IPR036291">
    <property type="entry name" value="NAD(P)-bd_dom_sf"/>
</dbReference>
<accession>A0A4P9Z981</accession>
<dbReference type="SUPFAM" id="SSF51735">
    <property type="entry name" value="NAD(P)-binding Rossmann-fold domains"/>
    <property type="match status" value="1"/>
</dbReference>
<dbReference type="InterPro" id="IPR051207">
    <property type="entry name" value="ComplexI_NDUFA9_subunit"/>
</dbReference>
<reference evidence="2" key="1">
    <citation type="journal article" date="2018" name="Nat. Microbiol.">
        <title>Leveraging single-cell genomics to expand the fungal tree of life.</title>
        <authorList>
            <person name="Ahrendt S.R."/>
            <person name="Quandt C.A."/>
            <person name="Ciobanu D."/>
            <person name="Clum A."/>
            <person name="Salamov A."/>
            <person name="Andreopoulos B."/>
            <person name="Cheng J.F."/>
            <person name="Woyke T."/>
            <person name="Pelin A."/>
            <person name="Henrissat B."/>
            <person name="Reynolds N.K."/>
            <person name="Benny G.L."/>
            <person name="Smith M.E."/>
            <person name="James T.Y."/>
            <person name="Grigoriev I.V."/>
        </authorList>
    </citation>
    <scope>NUCLEOTIDE SEQUENCE [LARGE SCALE GENOMIC DNA]</scope>
    <source>
        <strain evidence="2">Baker2002</strain>
    </source>
</reference>
<dbReference type="PANTHER" id="PTHR12126">
    <property type="entry name" value="NADH-UBIQUINONE OXIDOREDUCTASE 39 KDA SUBUNIT-RELATED"/>
    <property type="match status" value="1"/>
</dbReference>
<evidence type="ECO:0000313" key="1">
    <source>
        <dbReference type="EMBL" id="RKP29266.1"/>
    </source>
</evidence>
<dbReference type="Proteomes" id="UP000268321">
    <property type="component" value="Unassembled WGS sequence"/>
</dbReference>
<dbReference type="GO" id="GO:0044877">
    <property type="term" value="F:protein-containing complex binding"/>
    <property type="evidence" value="ECO:0007669"/>
    <property type="project" value="TreeGrafter"/>
</dbReference>
<keyword evidence="2" id="KW-1185">Reference proteome</keyword>
<proteinExistence type="predicted"/>
<protein>
    <submittedName>
        <fullName evidence="1">NAD(P)-binding protein</fullName>
    </submittedName>
</protein>
<dbReference type="AlphaFoldDB" id="A0A4P9Z981"/>
<dbReference type="PANTHER" id="PTHR12126:SF16">
    <property type="entry name" value="MIOREX COMPLEX COMPONENT 2"/>
    <property type="match status" value="1"/>
</dbReference>
<organism evidence="1 2">
    <name type="scientific">Metschnikowia bicuspidata</name>
    <dbReference type="NCBI Taxonomy" id="27322"/>
    <lineage>
        <taxon>Eukaryota</taxon>
        <taxon>Fungi</taxon>
        <taxon>Dikarya</taxon>
        <taxon>Ascomycota</taxon>
        <taxon>Saccharomycotina</taxon>
        <taxon>Pichiomycetes</taxon>
        <taxon>Metschnikowiaceae</taxon>
        <taxon>Metschnikowia</taxon>
    </lineage>
</organism>
<gene>
    <name evidence="1" type="ORF">METBISCDRAFT_19044</name>
</gene>
<dbReference type="OrthoDB" id="276721at2759"/>
<dbReference type="Gene3D" id="3.40.50.720">
    <property type="entry name" value="NAD(P)-binding Rossmann-like Domain"/>
    <property type="match status" value="1"/>
</dbReference>
<evidence type="ECO:0000313" key="2">
    <source>
        <dbReference type="Proteomes" id="UP000268321"/>
    </source>
</evidence>
<sequence length="266" mass="29197">MNSIAVFGGNGFLGRKICEVGVRIGWSVTSLSRSGSAPRPLPNYDNSWMEKVAWQKADLFEPESYKQHLAGKTAVVHSVGILFENSGYKKALNGAGNIASVARALTGPNPMERTPKNTYAAIQRDSALAAADTFLDVATPEQKPAFVYISADSSPPGIIPSGYLSTKREAEYQLAQKLNLRSIFMRPAFLYDPNERLSVRNVLGCVVNVQNAILERSNSIKLIPFGLDSLFRPAVTTEQVATTMYRKLEEGFRGIVPLEEIRKATR</sequence>
<dbReference type="GO" id="GO:0005739">
    <property type="term" value="C:mitochondrion"/>
    <property type="evidence" value="ECO:0007669"/>
    <property type="project" value="TreeGrafter"/>
</dbReference>
<dbReference type="EMBL" id="ML004497">
    <property type="protein sequence ID" value="RKP29266.1"/>
    <property type="molecule type" value="Genomic_DNA"/>
</dbReference>